<dbReference type="EMBL" id="JAUSUQ010000005">
    <property type="protein sequence ID" value="MDQ0338931.1"/>
    <property type="molecule type" value="Genomic_DNA"/>
</dbReference>
<name>A0ABU0CR80_9BACI</name>
<evidence type="ECO:0008006" key="4">
    <source>
        <dbReference type="Google" id="ProtNLM"/>
    </source>
</evidence>
<dbReference type="Proteomes" id="UP001232445">
    <property type="component" value="Unassembled WGS sequence"/>
</dbReference>
<gene>
    <name evidence="2" type="ORF">J2S00_001717</name>
</gene>
<keyword evidence="3" id="KW-1185">Reference proteome</keyword>
<proteinExistence type="predicted"/>
<protein>
    <recommendedName>
        <fullName evidence="4">YtkA-like domain-containing protein</fullName>
    </recommendedName>
</protein>
<evidence type="ECO:0000313" key="2">
    <source>
        <dbReference type="EMBL" id="MDQ0338931.1"/>
    </source>
</evidence>
<dbReference type="RefSeq" id="WP_307338089.1">
    <property type="nucleotide sequence ID" value="NZ_JAUSUQ010000005.1"/>
</dbReference>
<evidence type="ECO:0000313" key="3">
    <source>
        <dbReference type="Proteomes" id="UP001232445"/>
    </source>
</evidence>
<sequence length="145" mass="16368">MKRLCCVVAMLILIGGCTLNNMDEGMEYFAESQTELKRSQIPTITVNGQEVPVLRGEIRPEQLSGNTQPAPVQAGGTVEIKFEYAPQNPHMRVQEWHGGQHTWKTIEGNQFVLPEDPGLYLYNLHVNWGQYDDLTGSYSIFLDAR</sequence>
<feature type="signal peptide" evidence="1">
    <location>
        <begin position="1"/>
        <end position="21"/>
    </location>
</feature>
<comment type="caution">
    <text evidence="2">The sequence shown here is derived from an EMBL/GenBank/DDBJ whole genome shotgun (WGS) entry which is preliminary data.</text>
</comment>
<organism evidence="2 3">
    <name type="scientific">Caldalkalibacillus uzonensis</name>
    <dbReference type="NCBI Taxonomy" id="353224"/>
    <lineage>
        <taxon>Bacteria</taxon>
        <taxon>Bacillati</taxon>
        <taxon>Bacillota</taxon>
        <taxon>Bacilli</taxon>
        <taxon>Bacillales</taxon>
        <taxon>Bacillaceae</taxon>
        <taxon>Caldalkalibacillus</taxon>
    </lineage>
</organism>
<reference evidence="2 3" key="1">
    <citation type="submission" date="2023-07" db="EMBL/GenBank/DDBJ databases">
        <title>Genomic Encyclopedia of Type Strains, Phase IV (KMG-IV): sequencing the most valuable type-strain genomes for metagenomic binning, comparative biology and taxonomic classification.</title>
        <authorList>
            <person name="Goeker M."/>
        </authorList>
    </citation>
    <scope>NUCLEOTIDE SEQUENCE [LARGE SCALE GENOMIC DNA]</scope>
    <source>
        <strain evidence="2 3">DSM 17740</strain>
    </source>
</reference>
<accession>A0ABU0CR80</accession>
<keyword evidence="1" id="KW-0732">Signal</keyword>
<feature type="chain" id="PRO_5047414317" description="YtkA-like domain-containing protein" evidence="1">
    <location>
        <begin position="22"/>
        <end position="145"/>
    </location>
</feature>
<evidence type="ECO:0000256" key="1">
    <source>
        <dbReference type="SAM" id="SignalP"/>
    </source>
</evidence>
<dbReference type="PROSITE" id="PS51257">
    <property type="entry name" value="PROKAR_LIPOPROTEIN"/>
    <property type="match status" value="1"/>
</dbReference>